<dbReference type="InterPro" id="IPR035518">
    <property type="entry name" value="DPG_synthase"/>
</dbReference>
<dbReference type="CDD" id="cd04188">
    <property type="entry name" value="DPG_synthase"/>
    <property type="match status" value="1"/>
</dbReference>
<evidence type="ECO:0000256" key="11">
    <source>
        <dbReference type="ARBA" id="ARBA00023136"/>
    </source>
</evidence>
<protein>
    <recommendedName>
        <fullName evidence="4">dolichyl-phosphate beta-glucosyltransferase</fullName>
        <ecNumber evidence="4">2.4.1.117</ecNumber>
    </recommendedName>
</protein>
<comment type="caution">
    <text evidence="14">The sequence shown here is derived from an EMBL/GenBank/DDBJ whole genome shotgun (WGS) entry which is preliminary data.</text>
</comment>
<evidence type="ECO:0000256" key="10">
    <source>
        <dbReference type="ARBA" id="ARBA00022989"/>
    </source>
</evidence>
<comment type="pathway">
    <text evidence="2">Protein modification; protein glycosylation.</text>
</comment>
<dbReference type="GO" id="GO:0004581">
    <property type="term" value="F:dolichyl-phosphate beta-glucosyltransferase activity"/>
    <property type="evidence" value="ECO:0007669"/>
    <property type="project" value="UniProtKB-EC"/>
</dbReference>
<dbReference type="InterPro" id="IPR001173">
    <property type="entry name" value="Glyco_trans_2-like"/>
</dbReference>
<evidence type="ECO:0000256" key="9">
    <source>
        <dbReference type="ARBA" id="ARBA00022968"/>
    </source>
</evidence>
<evidence type="ECO:0000256" key="6">
    <source>
        <dbReference type="ARBA" id="ARBA00022679"/>
    </source>
</evidence>
<evidence type="ECO:0000256" key="3">
    <source>
        <dbReference type="ARBA" id="ARBA00006739"/>
    </source>
</evidence>
<dbReference type="EC" id="2.4.1.117" evidence="4"/>
<evidence type="ECO:0000256" key="7">
    <source>
        <dbReference type="ARBA" id="ARBA00022692"/>
    </source>
</evidence>
<dbReference type="GO" id="GO:0006487">
    <property type="term" value="P:protein N-linked glycosylation"/>
    <property type="evidence" value="ECO:0007669"/>
    <property type="project" value="TreeGrafter"/>
</dbReference>
<evidence type="ECO:0000256" key="5">
    <source>
        <dbReference type="ARBA" id="ARBA00022676"/>
    </source>
</evidence>
<reference evidence="14 15" key="1">
    <citation type="journal article" date="2015" name="Nature">
        <title>rRNA introns, odd ribosomes, and small enigmatic genomes across a large radiation of phyla.</title>
        <authorList>
            <person name="Brown C.T."/>
            <person name="Hug L.A."/>
            <person name="Thomas B.C."/>
            <person name="Sharon I."/>
            <person name="Castelle C.J."/>
            <person name="Singh A."/>
            <person name="Wilkins M.J."/>
            <person name="Williams K.H."/>
            <person name="Banfield J.F."/>
        </authorList>
    </citation>
    <scope>NUCLEOTIDE SEQUENCE [LARGE SCALE GENOMIC DNA]</scope>
</reference>
<dbReference type="PANTHER" id="PTHR10859:SF91">
    <property type="entry name" value="DOLICHYL-PHOSPHATE BETA-GLUCOSYLTRANSFERASE"/>
    <property type="match status" value="1"/>
</dbReference>
<keyword evidence="10" id="KW-1133">Transmembrane helix</keyword>
<dbReference type="Pfam" id="PF00535">
    <property type="entry name" value="Glycos_transf_2"/>
    <property type="match status" value="1"/>
</dbReference>
<keyword evidence="5" id="KW-0328">Glycosyltransferase</keyword>
<keyword evidence="11" id="KW-0472">Membrane</keyword>
<proteinExistence type="inferred from homology"/>
<gene>
    <name evidence="14" type="ORF">UW78_C0019G0022</name>
</gene>
<keyword evidence="6" id="KW-0808">Transferase</keyword>
<evidence type="ECO:0000313" key="14">
    <source>
        <dbReference type="EMBL" id="KKT81027.1"/>
    </source>
</evidence>
<keyword evidence="7" id="KW-0812">Transmembrane</keyword>
<dbReference type="Gene3D" id="3.90.550.10">
    <property type="entry name" value="Spore Coat Polysaccharide Biosynthesis Protein SpsA, Chain A"/>
    <property type="match status" value="1"/>
</dbReference>
<feature type="domain" description="Glycosyltransferase 2-like" evidence="13">
    <location>
        <begin position="6"/>
        <end position="176"/>
    </location>
</feature>
<evidence type="ECO:0000256" key="12">
    <source>
        <dbReference type="ARBA" id="ARBA00045097"/>
    </source>
</evidence>
<dbReference type="AlphaFoldDB" id="A0A0G1MJM0"/>
<dbReference type="PANTHER" id="PTHR10859">
    <property type="entry name" value="GLYCOSYL TRANSFERASE"/>
    <property type="match status" value="1"/>
</dbReference>
<dbReference type="InterPro" id="IPR029044">
    <property type="entry name" value="Nucleotide-diphossugar_trans"/>
</dbReference>
<dbReference type="Proteomes" id="UP000034595">
    <property type="component" value="Unassembled WGS sequence"/>
</dbReference>
<evidence type="ECO:0000256" key="2">
    <source>
        <dbReference type="ARBA" id="ARBA00004922"/>
    </source>
</evidence>
<evidence type="ECO:0000256" key="1">
    <source>
        <dbReference type="ARBA" id="ARBA00004389"/>
    </source>
</evidence>
<evidence type="ECO:0000256" key="8">
    <source>
        <dbReference type="ARBA" id="ARBA00022824"/>
    </source>
</evidence>
<evidence type="ECO:0000256" key="4">
    <source>
        <dbReference type="ARBA" id="ARBA00012583"/>
    </source>
</evidence>
<accession>A0A0G1MJM0</accession>
<sequence length="242" mass="28133">MPKRLSIVIPAYDEENRIKVTLEAIYNYFIHQNYSWEAIIVSDGSHDRTVETVSEFVSNKPEFILIANTKNNGKGYVVRQGMLQAQGDFRIFIDADNAISIEQIENFWPYLSESYDMVIGSIEVEGAKVYEHAQWYRRLLGKYSKYLIRIVAGLWSIRDTQRAFKLFTAKAAEDIFSRTKINRWGFDIEVLALAKKLGYKIKELPVAWNNPAGSKVNFGGYFETLKELAKIRWYLWTNAYKL</sequence>
<comment type="catalytic activity">
    <reaction evidence="12">
        <text>a di-trans,poly-cis-dolichyl phosphate + UDP-alpha-D-glucose = a di-trans,poly-cis-dolichyl beta-D-glucosyl phosphate + UDP</text>
        <dbReference type="Rhea" id="RHEA:15401"/>
        <dbReference type="Rhea" id="RHEA-COMP:19498"/>
        <dbReference type="Rhea" id="RHEA-COMP:19502"/>
        <dbReference type="ChEBI" id="CHEBI:57525"/>
        <dbReference type="ChEBI" id="CHEBI:57683"/>
        <dbReference type="ChEBI" id="CHEBI:58223"/>
        <dbReference type="ChEBI" id="CHEBI:58885"/>
        <dbReference type="EC" id="2.4.1.117"/>
    </reaction>
    <physiologicalReaction direction="left-to-right" evidence="12">
        <dbReference type="Rhea" id="RHEA:15402"/>
    </physiologicalReaction>
</comment>
<keyword evidence="8" id="KW-0256">Endoplasmic reticulum</keyword>
<keyword evidence="9" id="KW-0735">Signal-anchor</keyword>
<dbReference type="EMBL" id="LCJQ01000019">
    <property type="protein sequence ID" value="KKT81027.1"/>
    <property type="molecule type" value="Genomic_DNA"/>
</dbReference>
<evidence type="ECO:0000259" key="13">
    <source>
        <dbReference type="Pfam" id="PF00535"/>
    </source>
</evidence>
<organism evidence="14 15">
    <name type="scientific">Candidatus Azambacteria bacterium GW2011_GWA1_44_9</name>
    <dbReference type="NCBI Taxonomy" id="1618610"/>
    <lineage>
        <taxon>Bacteria</taxon>
        <taxon>Candidatus Azamiibacteriota</taxon>
    </lineage>
</organism>
<evidence type="ECO:0000313" key="15">
    <source>
        <dbReference type="Proteomes" id="UP000034595"/>
    </source>
</evidence>
<dbReference type="SUPFAM" id="SSF53448">
    <property type="entry name" value="Nucleotide-diphospho-sugar transferases"/>
    <property type="match status" value="1"/>
</dbReference>
<comment type="subcellular location">
    <subcellularLocation>
        <location evidence="1">Endoplasmic reticulum membrane</location>
        <topology evidence="1">Single-pass membrane protein</topology>
    </subcellularLocation>
</comment>
<name>A0A0G1MJM0_9BACT</name>
<comment type="similarity">
    <text evidence="3">Belongs to the glycosyltransferase 2 family.</text>
</comment>